<organism evidence="1 2">
    <name type="scientific">Streptomyces hydrogenans</name>
    <dbReference type="NCBI Taxonomy" id="1873719"/>
    <lineage>
        <taxon>Bacteria</taxon>
        <taxon>Bacillati</taxon>
        <taxon>Actinomycetota</taxon>
        <taxon>Actinomycetes</taxon>
        <taxon>Kitasatosporales</taxon>
        <taxon>Streptomycetaceae</taxon>
        <taxon>Streptomyces</taxon>
    </lineage>
</organism>
<proteinExistence type="predicted"/>
<reference evidence="1" key="1">
    <citation type="submission" date="2024-05" db="EMBL/GenBank/DDBJ databases">
        <title>Whole genome shotgun sequence of Streptomyces hydrogenans NBRC 13475.</title>
        <authorList>
            <person name="Komaki H."/>
            <person name="Tamura T."/>
        </authorList>
    </citation>
    <scope>NUCLEOTIDE SEQUENCE</scope>
    <source>
        <strain evidence="1">NBRC 13475</strain>
    </source>
</reference>
<keyword evidence="2" id="KW-1185">Reference proteome</keyword>
<evidence type="ECO:0000313" key="1">
    <source>
        <dbReference type="EMBL" id="GHI28206.1"/>
    </source>
</evidence>
<gene>
    <name evidence="1" type="ORF">Shyd_95770</name>
</gene>
<protein>
    <recommendedName>
        <fullName evidence="3">Serine/threonine protein kinase</fullName>
    </recommendedName>
</protein>
<dbReference type="InterPro" id="IPR008984">
    <property type="entry name" value="SMAD_FHA_dom_sf"/>
</dbReference>
<evidence type="ECO:0008006" key="3">
    <source>
        <dbReference type="Google" id="ProtNLM"/>
    </source>
</evidence>
<evidence type="ECO:0000313" key="2">
    <source>
        <dbReference type="Proteomes" id="UP001052739"/>
    </source>
</evidence>
<comment type="caution">
    <text evidence="1">The sequence shown here is derived from an EMBL/GenBank/DDBJ whole genome shotgun (WGS) entry which is preliminary data.</text>
</comment>
<name>A0ABQ3PT56_9ACTN</name>
<accession>A0ABQ3PT56</accession>
<dbReference type="SUPFAM" id="SSF49879">
    <property type="entry name" value="SMAD/FHA domain"/>
    <property type="match status" value="1"/>
</dbReference>
<dbReference type="Proteomes" id="UP001052739">
    <property type="component" value="Unassembled WGS sequence"/>
</dbReference>
<dbReference type="EMBL" id="BNDW01000120">
    <property type="protein sequence ID" value="GHI28206.1"/>
    <property type="molecule type" value="Genomic_DNA"/>
</dbReference>
<sequence>MPVHDSYGWVGFRSSGNRDVRIGGAMSGVVVHLPGGSGGADGDEGRADAVTLRLGPGEVARFGRGSPGTPVELRLADAAISRLAGEIRVTDDHWQLTNHSSTHSYLVENPEGAGEYLRVPPRRLGAPVPFEFARVVLPTRGEHPVTFQVFAPDHLYLDPEAMGVPWGSSTVTAYSLDETATYFLVLVALCEPRLRDQSRVAVPTTPSIVERLRTHPGCAGLTARAVSSHIDYLAEEKLRIAAPGGADPGKGDRRNGKREEIVGLALRFGLVREDHLALLPPVTGAGGREGQAAR</sequence>